<gene>
    <name evidence="3" type="ORF">AB1Y20_007394</name>
</gene>
<evidence type="ECO:0000313" key="4">
    <source>
        <dbReference type="Proteomes" id="UP001515480"/>
    </source>
</evidence>
<reference evidence="3 4" key="1">
    <citation type="journal article" date="2024" name="Science">
        <title>Giant polyketide synthase enzymes in the biosynthesis of giant marine polyether toxins.</title>
        <authorList>
            <person name="Fallon T.R."/>
            <person name="Shende V.V."/>
            <person name="Wierzbicki I.H."/>
            <person name="Pendleton A.L."/>
            <person name="Watervoot N.F."/>
            <person name="Auber R.P."/>
            <person name="Gonzalez D.J."/>
            <person name="Wisecaver J.H."/>
            <person name="Moore B.S."/>
        </authorList>
    </citation>
    <scope>NUCLEOTIDE SEQUENCE [LARGE SCALE GENOMIC DNA]</scope>
    <source>
        <strain evidence="3 4">12B1</strain>
    </source>
</reference>
<dbReference type="AlphaFoldDB" id="A0AB34IXQ3"/>
<evidence type="ECO:0000256" key="1">
    <source>
        <dbReference type="ARBA" id="ARBA00007133"/>
    </source>
</evidence>
<proteinExistence type="inferred from homology"/>
<organism evidence="3 4">
    <name type="scientific">Prymnesium parvum</name>
    <name type="common">Toxic golden alga</name>
    <dbReference type="NCBI Taxonomy" id="97485"/>
    <lineage>
        <taxon>Eukaryota</taxon>
        <taxon>Haptista</taxon>
        <taxon>Haptophyta</taxon>
        <taxon>Prymnesiophyceae</taxon>
        <taxon>Prymnesiales</taxon>
        <taxon>Prymnesiaceae</taxon>
        <taxon>Prymnesium</taxon>
    </lineage>
</organism>
<comment type="caution">
    <text evidence="3">The sequence shown here is derived from an EMBL/GenBank/DDBJ whole genome shotgun (WGS) entry which is preliminary data.</text>
</comment>
<name>A0AB34IXQ3_PRYPA</name>
<evidence type="ECO:0000313" key="3">
    <source>
        <dbReference type="EMBL" id="KAL1507784.1"/>
    </source>
</evidence>
<dbReference type="InterPro" id="IPR009395">
    <property type="entry name" value="BLOC1S1"/>
</dbReference>
<dbReference type="Proteomes" id="UP001515480">
    <property type="component" value="Unassembled WGS sequence"/>
</dbReference>
<accession>A0AB34IXQ3</accession>
<dbReference type="EMBL" id="JBGBPQ010000017">
    <property type="protein sequence ID" value="KAL1507784.1"/>
    <property type="molecule type" value="Genomic_DNA"/>
</dbReference>
<evidence type="ECO:0000256" key="2">
    <source>
        <dbReference type="ARBA" id="ARBA00019577"/>
    </source>
</evidence>
<dbReference type="Pfam" id="PF06320">
    <property type="entry name" value="GCN5L1"/>
    <property type="match status" value="1"/>
</dbReference>
<protein>
    <recommendedName>
        <fullName evidence="2">Biogenesis of lysosome-related organelles complex 1 subunit 1</fullName>
    </recommendedName>
</protein>
<dbReference type="PANTHER" id="PTHR13073">
    <property type="entry name" value="BLOC-1 COMPLEX SUBUNIT 1"/>
    <property type="match status" value="1"/>
</dbReference>
<dbReference type="GO" id="GO:0016197">
    <property type="term" value="P:endosomal transport"/>
    <property type="evidence" value="ECO:0007669"/>
    <property type="project" value="TreeGrafter"/>
</dbReference>
<keyword evidence="4" id="KW-1185">Reference proteome</keyword>
<dbReference type="GO" id="GO:0031083">
    <property type="term" value="C:BLOC-1 complex"/>
    <property type="evidence" value="ECO:0007669"/>
    <property type="project" value="InterPro"/>
</dbReference>
<dbReference type="PANTHER" id="PTHR13073:SF0">
    <property type="entry name" value="BIOGENESIS OF LYSOSOME-RELATED ORGANELLES COMPLEX 1 SUBUNIT 1"/>
    <property type="match status" value="1"/>
</dbReference>
<comment type="similarity">
    <text evidence="1">Belongs to the BLOC1S1 family.</text>
</comment>
<sequence>MLASLVAESKARKAALAVENDARKKEAIASVEAATSASMDLINSGVAKVWHNQQQLEAEARALHAQADTFHQQSAQWAAAFAGFHQSLKALGDVENWAKTIEADMLFVNASLEQIQQAQVEAAAAAPRDESPAAERR</sequence>